<dbReference type="SUPFAM" id="SSF75632">
    <property type="entry name" value="Cullin homology domain"/>
    <property type="match status" value="1"/>
</dbReference>
<dbReference type="InterPro" id="IPR036317">
    <property type="entry name" value="Cullin_homology_sf"/>
</dbReference>
<sequence length="171" mass="20180">MNVPPEFIQRMQLFDEFYHQTHKTSRELSWPLYLGQCLVHINYKNGIREIECGFIEALILKSFVTSKSISVDSLLQQFGIADTPYETELHIAIQSLACGNHRIIFKKPPGINVCNTDVIRLNYDFTHPSYRIKIEKFTTPEEEVRCFCYKRHAILEFLNLILNSTQRYHYF</sequence>
<dbReference type="PANTHER" id="PTHR11932">
    <property type="entry name" value="CULLIN"/>
    <property type="match status" value="1"/>
</dbReference>
<keyword evidence="4" id="KW-1185">Reference proteome</keyword>
<comment type="similarity">
    <text evidence="1">Belongs to the cullin family.</text>
</comment>
<evidence type="ECO:0000259" key="2">
    <source>
        <dbReference type="PROSITE" id="PS50069"/>
    </source>
</evidence>
<dbReference type="Pfam" id="PF26557">
    <property type="entry name" value="Cullin_AB"/>
    <property type="match status" value="1"/>
</dbReference>
<dbReference type="Gene3D" id="3.30.230.130">
    <property type="entry name" value="Cullin, Chain C, Domain 2"/>
    <property type="match status" value="1"/>
</dbReference>
<dbReference type="PROSITE" id="PS50069">
    <property type="entry name" value="CULLIN_2"/>
    <property type="match status" value="1"/>
</dbReference>
<proteinExistence type="inferred from homology"/>
<dbReference type="EMBL" id="JWZT01003910">
    <property type="protein sequence ID" value="KII65279.1"/>
    <property type="molecule type" value="Genomic_DNA"/>
</dbReference>
<evidence type="ECO:0000256" key="1">
    <source>
        <dbReference type="PROSITE-ProRule" id="PRU00330"/>
    </source>
</evidence>
<accession>A0A0C2IIV8</accession>
<dbReference type="AlphaFoldDB" id="A0A0C2IIV8"/>
<organism evidence="3 4">
    <name type="scientific">Thelohanellus kitauei</name>
    <name type="common">Myxosporean</name>
    <dbReference type="NCBI Taxonomy" id="669202"/>
    <lineage>
        <taxon>Eukaryota</taxon>
        <taxon>Metazoa</taxon>
        <taxon>Cnidaria</taxon>
        <taxon>Myxozoa</taxon>
        <taxon>Myxosporea</taxon>
        <taxon>Bivalvulida</taxon>
        <taxon>Platysporina</taxon>
        <taxon>Myxobolidae</taxon>
        <taxon>Thelohanellus</taxon>
    </lineage>
</organism>
<protein>
    <submittedName>
        <fullName evidence="3">Cullin-4B</fullName>
    </submittedName>
</protein>
<name>A0A0C2IIV8_THEKT</name>
<feature type="domain" description="Cullin family profile" evidence="2">
    <location>
        <begin position="1"/>
        <end position="93"/>
    </location>
</feature>
<dbReference type="InterPro" id="IPR016158">
    <property type="entry name" value="Cullin_homology"/>
</dbReference>
<evidence type="ECO:0000313" key="3">
    <source>
        <dbReference type="EMBL" id="KII65279.1"/>
    </source>
</evidence>
<dbReference type="GO" id="GO:0031625">
    <property type="term" value="F:ubiquitin protein ligase binding"/>
    <property type="evidence" value="ECO:0007669"/>
    <property type="project" value="InterPro"/>
</dbReference>
<comment type="caution">
    <text evidence="3">The sequence shown here is derived from an EMBL/GenBank/DDBJ whole genome shotgun (WGS) entry which is preliminary data.</text>
</comment>
<reference evidence="3 4" key="1">
    <citation type="journal article" date="2014" name="Genome Biol. Evol.">
        <title>The genome of the myxosporean Thelohanellus kitauei shows adaptations to nutrient acquisition within its fish host.</title>
        <authorList>
            <person name="Yang Y."/>
            <person name="Xiong J."/>
            <person name="Zhou Z."/>
            <person name="Huo F."/>
            <person name="Miao W."/>
            <person name="Ran C."/>
            <person name="Liu Y."/>
            <person name="Zhang J."/>
            <person name="Feng J."/>
            <person name="Wang M."/>
            <person name="Wang M."/>
            <person name="Wang L."/>
            <person name="Yao B."/>
        </authorList>
    </citation>
    <scope>NUCLEOTIDE SEQUENCE [LARGE SCALE GENOMIC DNA]</scope>
    <source>
        <strain evidence="3">Wuqing</strain>
    </source>
</reference>
<dbReference type="InterPro" id="IPR059120">
    <property type="entry name" value="Cullin-like_AB"/>
</dbReference>
<dbReference type="Proteomes" id="UP000031668">
    <property type="component" value="Unassembled WGS sequence"/>
</dbReference>
<dbReference type="OMA" id="REIECGF"/>
<dbReference type="InterPro" id="IPR045093">
    <property type="entry name" value="Cullin"/>
</dbReference>
<evidence type="ECO:0000313" key="4">
    <source>
        <dbReference type="Proteomes" id="UP000031668"/>
    </source>
</evidence>
<gene>
    <name evidence="3" type="ORF">RF11_02699</name>
</gene>
<dbReference type="OrthoDB" id="27073at2759"/>
<dbReference type="GO" id="GO:0006511">
    <property type="term" value="P:ubiquitin-dependent protein catabolic process"/>
    <property type="evidence" value="ECO:0007669"/>
    <property type="project" value="InterPro"/>
</dbReference>